<dbReference type="PROSITE" id="PS00211">
    <property type="entry name" value="ABC_TRANSPORTER_1"/>
    <property type="match status" value="1"/>
</dbReference>
<dbReference type="CDD" id="cd03225">
    <property type="entry name" value="ABC_cobalt_CbiO_domain1"/>
    <property type="match status" value="1"/>
</dbReference>
<evidence type="ECO:0000256" key="1">
    <source>
        <dbReference type="ARBA" id="ARBA00004202"/>
    </source>
</evidence>
<evidence type="ECO:0000259" key="9">
    <source>
        <dbReference type="PROSITE" id="PS50893"/>
    </source>
</evidence>
<comment type="subcellular location">
    <subcellularLocation>
        <location evidence="1">Cell membrane</location>
        <topology evidence="1">Peripheral membrane protein</topology>
    </subcellularLocation>
</comment>
<gene>
    <name evidence="10" type="ORF">IV64_GL002342</name>
</gene>
<dbReference type="InterPro" id="IPR050095">
    <property type="entry name" value="ECF_ABC_transporter_ATP-bd"/>
</dbReference>
<dbReference type="GO" id="GO:0042626">
    <property type="term" value="F:ATPase-coupled transmembrane transporter activity"/>
    <property type="evidence" value="ECO:0007669"/>
    <property type="project" value="TreeGrafter"/>
</dbReference>
<dbReference type="InterPro" id="IPR017871">
    <property type="entry name" value="ABC_transporter-like_CS"/>
</dbReference>
<dbReference type="PATRIC" id="fig|942150.3.peg.2449"/>
<protein>
    <submittedName>
        <fullName evidence="10">ABC superfamily ATP binding cassette transporter, ABC protein</fullName>
    </submittedName>
</protein>
<dbReference type="RefSeq" id="WP_057706073.1">
    <property type="nucleotide sequence ID" value="NZ_JQCL01000055.1"/>
</dbReference>
<accession>A0A0R2ML36</accession>
<sequence length="281" mass="30998">MVRPIIDVEHLNYRYPQQAKDQLTLRDVSFSVDAGEWVAIVGHNGSGKSTLAKNLNGLLAPASGKITVDGDVLSEKTVWEIRKKIGMVFQNPDNQFVGATVADDVAFGLENQGVARDEMLRRVPAALKLVNMQDFATREPARLSGGQKQRVALAGMIAARPQILILDEATSMLDPRGREEVLATIRQMKATSDLTVLSITHDIDEAASANRILVVNDGEVKEEGTPAEIFRHGEALIKMGLDMPYAERLKAALKRRNVQVPATYLTEKGMADWLWQLRSNK</sequence>
<dbReference type="InterPro" id="IPR003593">
    <property type="entry name" value="AAA+_ATPase"/>
</dbReference>
<proteinExistence type="inferred from homology"/>
<evidence type="ECO:0000256" key="5">
    <source>
        <dbReference type="ARBA" id="ARBA00022741"/>
    </source>
</evidence>
<dbReference type="InterPro" id="IPR030947">
    <property type="entry name" value="EcfA_1"/>
</dbReference>
<dbReference type="NCBIfam" id="NF010167">
    <property type="entry name" value="PRK13648.1"/>
    <property type="match status" value="1"/>
</dbReference>
<dbReference type="PROSITE" id="PS50893">
    <property type="entry name" value="ABC_TRANSPORTER_2"/>
    <property type="match status" value="1"/>
</dbReference>
<dbReference type="GO" id="GO:0005524">
    <property type="term" value="F:ATP binding"/>
    <property type="evidence" value="ECO:0007669"/>
    <property type="project" value="UniProtKB-KW"/>
</dbReference>
<evidence type="ECO:0000256" key="4">
    <source>
        <dbReference type="ARBA" id="ARBA00022475"/>
    </source>
</evidence>
<dbReference type="AlphaFoldDB" id="A0A0R2ML36"/>
<dbReference type="FunFam" id="3.40.50.300:FF:000224">
    <property type="entry name" value="Energy-coupling factor transporter ATP-binding protein EcfA"/>
    <property type="match status" value="1"/>
</dbReference>
<dbReference type="Gene3D" id="3.40.50.300">
    <property type="entry name" value="P-loop containing nucleotide triphosphate hydrolases"/>
    <property type="match status" value="1"/>
</dbReference>
<dbReference type="STRING" id="942150.IV64_GL002342"/>
<keyword evidence="6" id="KW-0067">ATP-binding</keyword>
<dbReference type="Proteomes" id="UP000051783">
    <property type="component" value="Unassembled WGS sequence"/>
</dbReference>
<evidence type="ECO:0000256" key="8">
    <source>
        <dbReference type="ARBA" id="ARBA00023136"/>
    </source>
</evidence>
<keyword evidence="11" id="KW-1185">Reference proteome</keyword>
<dbReference type="Pfam" id="PF00005">
    <property type="entry name" value="ABC_tran"/>
    <property type="match status" value="1"/>
</dbReference>
<dbReference type="GO" id="GO:0016887">
    <property type="term" value="F:ATP hydrolysis activity"/>
    <property type="evidence" value="ECO:0007669"/>
    <property type="project" value="InterPro"/>
</dbReference>
<keyword evidence="7" id="KW-1278">Translocase</keyword>
<organism evidence="10 11">
    <name type="scientific">Lactiplantibacillus xiangfangensis</name>
    <dbReference type="NCBI Taxonomy" id="942150"/>
    <lineage>
        <taxon>Bacteria</taxon>
        <taxon>Bacillati</taxon>
        <taxon>Bacillota</taxon>
        <taxon>Bacilli</taxon>
        <taxon>Lactobacillales</taxon>
        <taxon>Lactobacillaceae</taxon>
        <taxon>Lactiplantibacillus</taxon>
    </lineage>
</organism>
<evidence type="ECO:0000256" key="6">
    <source>
        <dbReference type="ARBA" id="ARBA00022840"/>
    </source>
</evidence>
<name>A0A0R2ML36_9LACO</name>
<dbReference type="NCBIfam" id="TIGR04520">
    <property type="entry name" value="ECF_ATPase_1"/>
    <property type="match status" value="1"/>
</dbReference>
<dbReference type="OrthoDB" id="9784332at2"/>
<evidence type="ECO:0000256" key="3">
    <source>
        <dbReference type="ARBA" id="ARBA00022448"/>
    </source>
</evidence>
<evidence type="ECO:0000313" key="10">
    <source>
        <dbReference type="EMBL" id="KRO11514.1"/>
    </source>
</evidence>
<evidence type="ECO:0000313" key="11">
    <source>
        <dbReference type="Proteomes" id="UP000051783"/>
    </source>
</evidence>
<evidence type="ECO:0000256" key="2">
    <source>
        <dbReference type="ARBA" id="ARBA00005417"/>
    </source>
</evidence>
<comment type="caution">
    <text evidence="10">The sequence shown here is derived from an EMBL/GenBank/DDBJ whole genome shotgun (WGS) entry which is preliminary data.</text>
</comment>
<evidence type="ECO:0000256" key="7">
    <source>
        <dbReference type="ARBA" id="ARBA00022967"/>
    </source>
</evidence>
<keyword evidence="5" id="KW-0547">Nucleotide-binding</keyword>
<comment type="similarity">
    <text evidence="2">Belongs to the ABC transporter superfamily.</text>
</comment>
<keyword evidence="8" id="KW-0472">Membrane</keyword>
<dbReference type="PANTHER" id="PTHR43553:SF24">
    <property type="entry name" value="ENERGY-COUPLING FACTOR TRANSPORTER ATP-BINDING PROTEIN ECFA1"/>
    <property type="match status" value="1"/>
</dbReference>
<dbReference type="InterPro" id="IPR027417">
    <property type="entry name" value="P-loop_NTPase"/>
</dbReference>
<dbReference type="GO" id="GO:0043190">
    <property type="term" value="C:ATP-binding cassette (ABC) transporter complex"/>
    <property type="evidence" value="ECO:0007669"/>
    <property type="project" value="TreeGrafter"/>
</dbReference>
<dbReference type="NCBIfam" id="NF010156">
    <property type="entry name" value="PRK13635.1"/>
    <property type="match status" value="1"/>
</dbReference>
<keyword evidence="3" id="KW-0813">Transport</keyword>
<dbReference type="SMART" id="SM00382">
    <property type="entry name" value="AAA"/>
    <property type="match status" value="1"/>
</dbReference>
<reference evidence="10 11" key="1">
    <citation type="journal article" date="2015" name="Genome Announc.">
        <title>Expanding the biotechnology potential of lactobacilli through comparative genomics of 213 strains and associated genera.</title>
        <authorList>
            <person name="Sun Z."/>
            <person name="Harris H.M."/>
            <person name="McCann A."/>
            <person name="Guo C."/>
            <person name="Argimon S."/>
            <person name="Zhang W."/>
            <person name="Yang X."/>
            <person name="Jeffery I.B."/>
            <person name="Cooney J.C."/>
            <person name="Kagawa T.F."/>
            <person name="Liu W."/>
            <person name="Song Y."/>
            <person name="Salvetti E."/>
            <person name="Wrobel A."/>
            <person name="Rasinkangas P."/>
            <person name="Parkhill J."/>
            <person name="Rea M.C."/>
            <person name="O'Sullivan O."/>
            <person name="Ritari J."/>
            <person name="Douillard F.P."/>
            <person name="Paul Ross R."/>
            <person name="Yang R."/>
            <person name="Briner A.E."/>
            <person name="Felis G.E."/>
            <person name="de Vos W.M."/>
            <person name="Barrangou R."/>
            <person name="Klaenhammer T.R."/>
            <person name="Caufield P.W."/>
            <person name="Cui Y."/>
            <person name="Zhang H."/>
            <person name="O'Toole P.W."/>
        </authorList>
    </citation>
    <scope>NUCLEOTIDE SEQUENCE [LARGE SCALE GENOMIC DNA]</scope>
    <source>
        <strain evidence="10 11">LMG 26013</strain>
    </source>
</reference>
<keyword evidence="4" id="KW-1003">Cell membrane</keyword>
<dbReference type="PANTHER" id="PTHR43553">
    <property type="entry name" value="HEAVY METAL TRANSPORTER"/>
    <property type="match status" value="1"/>
</dbReference>
<dbReference type="SUPFAM" id="SSF52540">
    <property type="entry name" value="P-loop containing nucleoside triphosphate hydrolases"/>
    <property type="match status" value="1"/>
</dbReference>
<feature type="domain" description="ABC transporter" evidence="9">
    <location>
        <begin position="6"/>
        <end position="242"/>
    </location>
</feature>
<dbReference type="EMBL" id="JQCL01000055">
    <property type="protein sequence ID" value="KRO11514.1"/>
    <property type="molecule type" value="Genomic_DNA"/>
</dbReference>
<dbReference type="InterPro" id="IPR015856">
    <property type="entry name" value="ABC_transpr_CbiO/EcfA_su"/>
</dbReference>
<dbReference type="InterPro" id="IPR003439">
    <property type="entry name" value="ABC_transporter-like_ATP-bd"/>
</dbReference>